<dbReference type="GO" id="GO:0051897">
    <property type="term" value="P:positive regulation of phosphatidylinositol 3-kinase/protein kinase B signal transduction"/>
    <property type="evidence" value="ECO:0007669"/>
    <property type="project" value="TreeGrafter"/>
</dbReference>
<dbReference type="Pfam" id="PF07714">
    <property type="entry name" value="PK_Tyr_Ser-Thr"/>
    <property type="match status" value="1"/>
</dbReference>
<dbReference type="FunFam" id="3.30.200.20:FF:000026">
    <property type="entry name" value="Tyrosine-protein kinase receptor"/>
    <property type="match status" value="1"/>
</dbReference>
<feature type="non-terminal residue" evidence="21">
    <location>
        <position position="255"/>
    </location>
</feature>
<keyword evidence="11" id="KW-1133">Transmembrane helix</keyword>
<evidence type="ECO:0000256" key="16">
    <source>
        <dbReference type="ARBA" id="ARBA00023180"/>
    </source>
</evidence>
<dbReference type="InterPro" id="IPR011009">
    <property type="entry name" value="Kinase-like_dom_sf"/>
</dbReference>
<dbReference type="InterPro" id="IPR008266">
    <property type="entry name" value="Tyr_kinase_AS"/>
</dbReference>
<keyword evidence="13" id="KW-0829">Tyrosine-protein kinase</keyword>
<keyword evidence="5" id="KW-0165">Cleavage on pair of basic residues</keyword>
<dbReference type="GO" id="GO:0005524">
    <property type="term" value="F:ATP binding"/>
    <property type="evidence" value="ECO:0007669"/>
    <property type="project" value="UniProtKB-UniRule"/>
</dbReference>
<keyword evidence="22" id="KW-1185">Reference proteome</keyword>
<keyword evidence="10 19" id="KW-0067">ATP-binding</keyword>
<organism evidence="21 22">
    <name type="scientific">Pandion haliaetus</name>
    <name type="common">Osprey</name>
    <name type="synonym">Falco haliaetus</name>
    <dbReference type="NCBI Taxonomy" id="56262"/>
    <lineage>
        <taxon>Eukaryota</taxon>
        <taxon>Metazoa</taxon>
        <taxon>Chordata</taxon>
        <taxon>Craniata</taxon>
        <taxon>Vertebrata</taxon>
        <taxon>Euteleostomi</taxon>
        <taxon>Archelosauria</taxon>
        <taxon>Archosauria</taxon>
        <taxon>Dinosauria</taxon>
        <taxon>Saurischia</taxon>
        <taxon>Theropoda</taxon>
        <taxon>Coelurosauria</taxon>
        <taxon>Aves</taxon>
        <taxon>Neognathae</taxon>
        <taxon>Neoaves</taxon>
        <taxon>Telluraves</taxon>
        <taxon>Accipitrimorphae</taxon>
        <taxon>Accipitriformes</taxon>
        <taxon>Pandionidae</taxon>
        <taxon>Pandion</taxon>
    </lineage>
</organism>
<evidence type="ECO:0000256" key="17">
    <source>
        <dbReference type="ARBA" id="ARBA00041127"/>
    </source>
</evidence>
<evidence type="ECO:0000256" key="5">
    <source>
        <dbReference type="ARBA" id="ARBA00022685"/>
    </source>
</evidence>
<dbReference type="PROSITE" id="PS00109">
    <property type="entry name" value="PROTEIN_KINASE_TYR"/>
    <property type="match status" value="1"/>
</dbReference>
<dbReference type="PANTHER" id="PTHR24416">
    <property type="entry name" value="TYROSINE-PROTEIN KINASE RECEPTOR"/>
    <property type="match status" value="1"/>
</dbReference>
<dbReference type="GO" id="GO:0005009">
    <property type="term" value="F:insulin receptor activity"/>
    <property type="evidence" value="ECO:0007669"/>
    <property type="project" value="TreeGrafter"/>
</dbReference>
<keyword evidence="7" id="KW-0677">Repeat</keyword>
<evidence type="ECO:0000256" key="19">
    <source>
        <dbReference type="PROSITE-ProRule" id="PRU10141"/>
    </source>
</evidence>
<dbReference type="PRINTS" id="PR00109">
    <property type="entry name" value="TYRKINASE"/>
</dbReference>
<dbReference type="GO" id="GO:0043560">
    <property type="term" value="F:insulin receptor substrate binding"/>
    <property type="evidence" value="ECO:0007669"/>
    <property type="project" value="TreeGrafter"/>
</dbReference>
<keyword evidence="15" id="KW-0675">Receptor</keyword>
<dbReference type="EMBL" id="VYZV01006369">
    <property type="protein sequence ID" value="NXS66292.1"/>
    <property type="molecule type" value="Genomic_DNA"/>
</dbReference>
<dbReference type="GO" id="GO:0048009">
    <property type="term" value="P:insulin-like growth factor receptor signaling pathway"/>
    <property type="evidence" value="ECO:0007669"/>
    <property type="project" value="TreeGrafter"/>
</dbReference>
<evidence type="ECO:0000256" key="2">
    <source>
        <dbReference type="ARBA" id="ARBA00011902"/>
    </source>
</evidence>
<dbReference type="GO" id="GO:0043410">
    <property type="term" value="P:positive regulation of MAPK cascade"/>
    <property type="evidence" value="ECO:0007669"/>
    <property type="project" value="TreeGrafter"/>
</dbReference>
<dbReference type="InterPro" id="IPR001245">
    <property type="entry name" value="Ser-Thr/Tyr_kinase_cat_dom"/>
</dbReference>
<dbReference type="GO" id="GO:0005899">
    <property type="term" value="C:insulin receptor complex"/>
    <property type="evidence" value="ECO:0007669"/>
    <property type="project" value="TreeGrafter"/>
</dbReference>
<dbReference type="GO" id="GO:0071333">
    <property type="term" value="P:cellular response to glucose stimulus"/>
    <property type="evidence" value="ECO:0007669"/>
    <property type="project" value="TreeGrafter"/>
</dbReference>
<dbReference type="InterPro" id="IPR017441">
    <property type="entry name" value="Protein_kinase_ATP_BS"/>
</dbReference>
<dbReference type="GO" id="GO:0046328">
    <property type="term" value="P:regulation of JNK cascade"/>
    <property type="evidence" value="ECO:0007669"/>
    <property type="project" value="TreeGrafter"/>
</dbReference>
<evidence type="ECO:0000256" key="8">
    <source>
        <dbReference type="ARBA" id="ARBA00022741"/>
    </source>
</evidence>
<keyword evidence="4" id="KW-0808">Transferase</keyword>
<evidence type="ECO:0000256" key="14">
    <source>
        <dbReference type="ARBA" id="ARBA00023157"/>
    </source>
</evidence>
<dbReference type="InterPro" id="IPR020635">
    <property type="entry name" value="Tyr_kinase_cat_dom"/>
</dbReference>
<keyword evidence="16" id="KW-0325">Glycoprotein</keyword>
<evidence type="ECO:0000256" key="4">
    <source>
        <dbReference type="ARBA" id="ARBA00022679"/>
    </source>
</evidence>
<dbReference type="Gene3D" id="3.30.200.20">
    <property type="entry name" value="Phosphorylase Kinase, domain 1"/>
    <property type="match status" value="1"/>
</dbReference>
<evidence type="ECO:0000256" key="18">
    <source>
        <dbReference type="ARBA" id="ARBA00051243"/>
    </source>
</evidence>
<evidence type="ECO:0000313" key="21">
    <source>
        <dbReference type="EMBL" id="NXS66292.1"/>
    </source>
</evidence>
<dbReference type="PROSITE" id="PS00107">
    <property type="entry name" value="PROTEIN_KINASE_ATP"/>
    <property type="match status" value="1"/>
</dbReference>
<comment type="catalytic activity">
    <reaction evidence="18">
        <text>L-tyrosyl-[protein] + ATP = O-phospho-L-tyrosyl-[protein] + ADP + H(+)</text>
        <dbReference type="Rhea" id="RHEA:10596"/>
        <dbReference type="Rhea" id="RHEA-COMP:10136"/>
        <dbReference type="Rhea" id="RHEA-COMP:20101"/>
        <dbReference type="ChEBI" id="CHEBI:15378"/>
        <dbReference type="ChEBI" id="CHEBI:30616"/>
        <dbReference type="ChEBI" id="CHEBI:46858"/>
        <dbReference type="ChEBI" id="CHEBI:61978"/>
        <dbReference type="ChEBI" id="CHEBI:456216"/>
        <dbReference type="EC" id="2.7.10.1"/>
    </reaction>
</comment>
<evidence type="ECO:0000256" key="15">
    <source>
        <dbReference type="ARBA" id="ARBA00023170"/>
    </source>
</evidence>
<evidence type="ECO:0000256" key="11">
    <source>
        <dbReference type="ARBA" id="ARBA00022989"/>
    </source>
</evidence>
<sequence length="255" mass="28583">EKRECVSRQEYKKLGGAKLTHLNPGNYSARVQATSLAGNGSWTEPVSFYVQPKCKMNVLKLGSWYRKVMSDRTTCRSGTSWPVLSLSLVYVPDEWEVPREKITMCRELGQGSFGMVYEGIAKGVVKDEPETRVAIKTVNESASMRERIEFLNEASVMKEFNCHHVVRLLGVVSQGQPTLVIMELMTRGDLKSYLRSLRPDTENNPGQAPPTLKKMIQMAGEIADGMAYLNANKFVHRDLAARNCMVAEDFTVKIG</sequence>
<protein>
    <recommendedName>
        <fullName evidence="17">Insulin-like growth factor 1 receptor</fullName>
        <ecNumber evidence="2">2.7.10.1</ecNumber>
    </recommendedName>
</protein>
<comment type="subcellular location">
    <subcellularLocation>
        <location evidence="1">Cell membrane</location>
        <topology evidence="1">Single-pass type I membrane protein</topology>
    </subcellularLocation>
</comment>
<reference evidence="21 22" key="1">
    <citation type="submission" date="2019-09" db="EMBL/GenBank/DDBJ databases">
        <title>Bird 10,000 Genomes (B10K) Project - Family phase.</title>
        <authorList>
            <person name="Zhang G."/>
        </authorList>
    </citation>
    <scope>NUCLEOTIDE SEQUENCE [LARGE SCALE GENOMIC DNA]</scope>
    <source>
        <strain evidence="21">B10K-DU-012-58</strain>
        <tissue evidence="21">Muscle</tissue>
    </source>
</reference>
<dbReference type="InterPro" id="IPR013783">
    <property type="entry name" value="Ig-like_fold"/>
</dbReference>
<feature type="domain" description="Protein kinase" evidence="20">
    <location>
        <begin position="102"/>
        <end position="255"/>
    </location>
</feature>
<evidence type="ECO:0000256" key="10">
    <source>
        <dbReference type="ARBA" id="ARBA00022840"/>
    </source>
</evidence>
<dbReference type="CDD" id="cd00063">
    <property type="entry name" value="FN3"/>
    <property type="match status" value="1"/>
</dbReference>
<evidence type="ECO:0000256" key="9">
    <source>
        <dbReference type="ARBA" id="ARBA00022777"/>
    </source>
</evidence>
<evidence type="ECO:0000256" key="7">
    <source>
        <dbReference type="ARBA" id="ARBA00022737"/>
    </source>
</evidence>
<evidence type="ECO:0000256" key="3">
    <source>
        <dbReference type="ARBA" id="ARBA00022553"/>
    </source>
</evidence>
<name>A0A7L2W6B3_PANHA</name>
<keyword evidence="8 19" id="KW-0547">Nucleotide-binding</keyword>
<gene>
    <name evidence="21" type="primary">Igf1r</name>
    <name evidence="21" type="ORF">PANHAL_R04958</name>
</gene>
<evidence type="ECO:0000256" key="13">
    <source>
        <dbReference type="ARBA" id="ARBA00023137"/>
    </source>
</evidence>
<evidence type="ECO:0000259" key="20">
    <source>
        <dbReference type="PROSITE" id="PS50011"/>
    </source>
</evidence>
<dbReference type="Proteomes" id="UP000580171">
    <property type="component" value="Unassembled WGS sequence"/>
</dbReference>
<dbReference type="PROSITE" id="PS50011">
    <property type="entry name" value="PROTEIN_KINASE_DOM"/>
    <property type="match status" value="1"/>
</dbReference>
<dbReference type="InterPro" id="IPR036116">
    <property type="entry name" value="FN3_sf"/>
</dbReference>
<dbReference type="OrthoDB" id="546826at2759"/>
<feature type="binding site" evidence="19">
    <location>
        <position position="136"/>
    </location>
    <ligand>
        <name>ATP</name>
        <dbReference type="ChEBI" id="CHEBI:30616"/>
    </ligand>
</feature>
<dbReference type="InterPro" id="IPR003961">
    <property type="entry name" value="FN3_dom"/>
</dbReference>
<evidence type="ECO:0000256" key="6">
    <source>
        <dbReference type="ARBA" id="ARBA00022692"/>
    </source>
</evidence>
<evidence type="ECO:0000256" key="12">
    <source>
        <dbReference type="ARBA" id="ARBA00023136"/>
    </source>
</evidence>
<evidence type="ECO:0000313" key="22">
    <source>
        <dbReference type="Proteomes" id="UP000580171"/>
    </source>
</evidence>
<keyword evidence="9" id="KW-0418">Kinase</keyword>
<dbReference type="SUPFAM" id="SSF49265">
    <property type="entry name" value="Fibronectin type III"/>
    <property type="match status" value="1"/>
</dbReference>
<evidence type="ECO:0000256" key="1">
    <source>
        <dbReference type="ARBA" id="ARBA00004251"/>
    </source>
</evidence>
<dbReference type="AlphaFoldDB" id="A0A7L2W6B3"/>
<proteinExistence type="predicted"/>
<dbReference type="SMART" id="SM00219">
    <property type="entry name" value="TyrKc"/>
    <property type="match status" value="1"/>
</dbReference>
<keyword evidence="14" id="KW-1015">Disulfide bond</keyword>
<dbReference type="SUPFAM" id="SSF56112">
    <property type="entry name" value="Protein kinase-like (PK-like)"/>
    <property type="match status" value="1"/>
</dbReference>
<keyword evidence="12" id="KW-0472">Membrane</keyword>
<dbReference type="GO" id="GO:0030424">
    <property type="term" value="C:axon"/>
    <property type="evidence" value="ECO:0007669"/>
    <property type="project" value="TreeGrafter"/>
</dbReference>
<dbReference type="EC" id="2.7.10.1" evidence="2"/>
<feature type="non-terminal residue" evidence="21">
    <location>
        <position position="1"/>
    </location>
</feature>
<keyword evidence="6" id="KW-0812">Transmembrane</keyword>
<dbReference type="Gene3D" id="1.10.510.10">
    <property type="entry name" value="Transferase(Phosphotransferase) domain 1"/>
    <property type="match status" value="1"/>
</dbReference>
<accession>A0A7L2W6B3</accession>
<keyword evidence="3" id="KW-0597">Phosphoprotein</keyword>
<dbReference type="InterPro" id="IPR050122">
    <property type="entry name" value="RTK"/>
</dbReference>
<comment type="caution">
    <text evidence="21">The sequence shown here is derived from an EMBL/GenBank/DDBJ whole genome shotgun (WGS) entry which is preliminary data.</text>
</comment>
<dbReference type="Gene3D" id="2.60.40.10">
    <property type="entry name" value="Immunoglobulins"/>
    <property type="match status" value="1"/>
</dbReference>
<dbReference type="InterPro" id="IPR000719">
    <property type="entry name" value="Prot_kinase_dom"/>
</dbReference>
<dbReference type="PANTHER" id="PTHR24416:SF106">
    <property type="entry name" value="INSULIN-LIKE GROWTH FACTOR 1 RECEPTOR"/>
    <property type="match status" value="1"/>
</dbReference>